<comment type="caution">
    <text evidence="12">The sequence shown here is derived from an EMBL/GenBank/DDBJ whole genome shotgun (WGS) entry which is preliminary data.</text>
</comment>
<reference evidence="12" key="1">
    <citation type="submission" date="2015-08" db="EMBL/GenBank/DDBJ databases">
        <title>Candidatus Bacteriodes Periocalifornicus.</title>
        <authorList>
            <person name="McLean J.S."/>
            <person name="Kelley S."/>
        </authorList>
    </citation>
    <scope>NUCLEOTIDE SEQUENCE [LARGE SCALE GENOMIC DNA]</scope>
    <source>
        <strain evidence="12">12B</strain>
    </source>
</reference>
<dbReference type="InterPro" id="IPR038354">
    <property type="entry name" value="VKOR_sf"/>
</dbReference>
<comment type="subcellular location">
    <subcellularLocation>
        <location evidence="1">Membrane</location>
        <topology evidence="1">Multi-pass membrane protein</topology>
    </subcellularLocation>
</comment>
<dbReference type="GO" id="GO:0016020">
    <property type="term" value="C:membrane"/>
    <property type="evidence" value="ECO:0007669"/>
    <property type="project" value="UniProtKB-SubCell"/>
</dbReference>
<dbReference type="SUPFAM" id="SSF52833">
    <property type="entry name" value="Thioredoxin-like"/>
    <property type="match status" value="1"/>
</dbReference>
<dbReference type="GO" id="GO:0048038">
    <property type="term" value="F:quinone binding"/>
    <property type="evidence" value="ECO:0007669"/>
    <property type="project" value="UniProtKB-KW"/>
</dbReference>
<evidence type="ECO:0000256" key="9">
    <source>
        <dbReference type="ARBA" id="ARBA00023284"/>
    </source>
</evidence>
<evidence type="ECO:0000256" key="2">
    <source>
        <dbReference type="ARBA" id="ARBA00006214"/>
    </source>
</evidence>
<evidence type="ECO:0000256" key="8">
    <source>
        <dbReference type="ARBA" id="ARBA00023157"/>
    </source>
</evidence>
<feature type="domain" description="Vitamin K epoxide reductase" evidence="11">
    <location>
        <begin position="145"/>
        <end position="281"/>
    </location>
</feature>
<evidence type="ECO:0000256" key="7">
    <source>
        <dbReference type="ARBA" id="ARBA00023136"/>
    </source>
</evidence>
<dbReference type="InterPro" id="IPR012932">
    <property type="entry name" value="VKOR"/>
</dbReference>
<protein>
    <recommendedName>
        <fullName evidence="11">Vitamin K epoxide reductase domain-containing protein</fullName>
    </recommendedName>
</protein>
<dbReference type="CDD" id="cd12921">
    <property type="entry name" value="VKOR_4"/>
    <property type="match status" value="1"/>
</dbReference>
<proteinExistence type="inferred from homology"/>
<accession>A0A0Q4B8Q3</accession>
<dbReference type="GO" id="GO:0016491">
    <property type="term" value="F:oxidoreductase activity"/>
    <property type="evidence" value="ECO:0007669"/>
    <property type="project" value="UniProtKB-KW"/>
</dbReference>
<keyword evidence="3 10" id="KW-0812">Transmembrane</keyword>
<organism evidence="12 13">
    <name type="scientific">Candidatus [Bacteroides] periocalifornicus</name>
    <dbReference type="NCBI Taxonomy" id="1702214"/>
    <lineage>
        <taxon>Bacteria</taxon>
        <taxon>Pseudomonadati</taxon>
        <taxon>Bacteroidota</taxon>
    </lineage>
</organism>
<feature type="transmembrane region" description="Helical" evidence="10">
    <location>
        <begin position="123"/>
        <end position="146"/>
    </location>
</feature>
<dbReference type="EMBL" id="LIIK01000028">
    <property type="protein sequence ID" value="KQM08625.1"/>
    <property type="molecule type" value="Genomic_DNA"/>
</dbReference>
<dbReference type="Proteomes" id="UP000054172">
    <property type="component" value="Unassembled WGS sequence"/>
</dbReference>
<keyword evidence="6" id="KW-0560">Oxidoreductase</keyword>
<dbReference type="SMART" id="SM00756">
    <property type="entry name" value="VKc"/>
    <property type="match status" value="1"/>
</dbReference>
<keyword evidence="7 10" id="KW-0472">Membrane</keyword>
<sequence>MKTLVDDYPLGFGLEALGNAFARCGMRSVALRGSVDELLADWPKPLLLVLGSEDEARLAVLVSANDEEVILFDAEGRRRRAPIARLADVWSGVAVVFDKEGYSPRPPEGRIRQKLQSVRLRRVCLYAFVVLATMLTLRGVLAYLPAWQGLPVVLLAAFGLALSVVAVLQSAGVKSLVGRRLCHREDDEGCGRVLTSRYAHLFGGFGWGEVGVGYFLLPLCMAAVGLSAQLLWILGIVWIFSALFIPYSLYIQRVRLRSWCTVCLLVLVVEVLLAMLGIWMLASGVARYTGLFDRPLYGLSLYFLVVAASYLYWAKWRGSVEGREYKRAFNQLRFSPAVVAALFREEATVPPPPGDEMMEWRLGEGGQPCVLVIGLNCPICARWVSVLLERAEASGISRLRVVLFSPSPALQKLSAQWVELVGLVGIHEALRAFAEGFPTGWLERCSGKATESAKNSVHLQQEWCVMHGIASTPQLYVNGKKLPDYYDVEDLEFLHIVSTAGIAAK</sequence>
<gene>
    <name evidence="12" type="ORF">AL399_06245</name>
</gene>
<evidence type="ECO:0000256" key="1">
    <source>
        <dbReference type="ARBA" id="ARBA00004141"/>
    </source>
</evidence>
<evidence type="ECO:0000256" key="6">
    <source>
        <dbReference type="ARBA" id="ARBA00023002"/>
    </source>
</evidence>
<dbReference type="Gene3D" id="1.20.1440.130">
    <property type="entry name" value="VKOR domain"/>
    <property type="match status" value="1"/>
</dbReference>
<evidence type="ECO:0000256" key="5">
    <source>
        <dbReference type="ARBA" id="ARBA00022989"/>
    </source>
</evidence>
<feature type="transmembrane region" description="Helical" evidence="10">
    <location>
        <begin position="262"/>
        <end position="282"/>
    </location>
</feature>
<keyword evidence="9" id="KW-0676">Redox-active center</keyword>
<evidence type="ECO:0000256" key="4">
    <source>
        <dbReference type="ARBA" id="ARBA00022719"/>
    </source>
</evidence>
<evidence type="ECO:0000313" key="13">
    <source>
        <dbReference type="Proteomes" id="UP000054172"/>
    </source>
</evidence>
<keyword evidence="13" id="KW-1185">Reference proteome</keyword>
<keyword evidence="8" id="KW-1015">Disulfide bond</keyword>
<keyword evidence="4" id="KW-0874">Quinone</keyword>
<evidence type="ECO:0000313" key="12">
    <source>
        <dbReference type="EMBL" id="KQM08625.1"/>
    </source>
</evidence>
<dbReference type="InterPro" id="IPR036249">
    <property type="entry name" value="Thioredoxin-like_sf"/>
</dbReference>
<evidence type="ECO:0000256" key="10">
    <source>
        <dbReference type="SAM" id="Phobius"/>
    </source>
</evidence>
<dbReference type="Gene3D" id="3.90.70.10">
    <property type="entry name" value="Cysteine proteinases"/>
    <property type="match status" value="1"/>
</dbReference>
<feature type="transmembrane region" description="Helical" evidence="10">
    <location>
        <begin position="198"/>
        <end position="224"/>
    </location>
</feature>
<dbReference type="PATRIC" id="fig|1702214.3.peg.542"/>
<feature type="transmembrane region" description="Helical" evidence="10">
    <location>
        <begin position="294"/>
        <end position="313"/>
    </location>
</feature>
<dbReference type="AlphaFoldDB" id="A0A0Q4B8Q3"/>
<dbReference type="Pfam" id="PF07884">
    <property type="entry name" value="VKOR"/>
    <property type="match status" value="1"/>
</dbReference>
<feature type="transmembrane region" description="Helical" evidence="10">
    <location>
        <begin position="152"/>
        <end position="177"/>
    </location>
</feature>
<name>A0A0Q4B8Q3_9BACT</name>
<comment type="similarity">
    <text evidence="2">Belongs to the VKOR family.</text>
</comment>
<evidence type="ECO:0000256" key="3">
    <source>
        <dbReference type="ARBA" id="ARBA00022692"/>
    </source>
</evidence>
<keyword evidence="5 10" id="KW-1133">Transmembrane helix</keyword>
<dbReference type="STRING" id="1702214.AL399_06245"/>
<evidence type="ECO:0000259" key="11">
    <source>
        <dbReference type="SMART" id="SM00756"/>
    </source>
</evidence>
<feature type="transmembrane region" description="Helical" evidence="10">
    <location>
        <begin position="230"/>
        <end position="250"/>
    </location>
</feature>